<sequence length="288" mass="32654">MRSDLNTTETNIEERGYANDLRLEDRLAKFAESPQTGVWNHLDKGQLIEDIRERLTNPYQIQQGEQPFCGPAAVVFELIRKQPDRYIDICQSLYEYGSFDGYTKKIVASGRLCRSYGNLRMPQADWMLLATLRDCANKIVPVHPKAPRLLRELGGITKPWEINGWVRELLGYSQTKSHPTPLAGEFRALQEADNTIKAGGVAFGLINSQGLLGNNSFIVSRFHRVFPNHWVTILGNISIEAPTKITKNKQSRVQFDMYSWGRKIHVNTDASTIRDFFWGVAVGIEGGR</sequence>
<comment type="caution">
    <text evidence="1">The sequence shown here is derived from an EMBL/GenBank/DDBJ whole genome shotgun (WGS) entry which is preliminary data.</text>
</comment>
<dbReference type="Proteomes" id="UP000238937">
    <property type="component" value="Unassembled WGS sequence"/>
</dbReference>
<gene>
    <name evidence="1" type="ORF">C7B77_26525</name>
</gene>
<protein>
    <submittedName>
        <fullName evidence="1">Uncharacterized protein</fullName>
    </submittedName>
</protein>
<organism evidence="1 2">
    <name type="scientific">Chamaesiphon polymorphus CCALA 037</name>
    <dbReference type="NCBI Taxonomy" id="2107692"/>
    <lineage>
        <taxon>Bacteria</taxon>
        <taxon>Bacillati</taxon>
        <taxon>Cyanobacteriota</taxon>
        <taxon>Cyanophyceae</taxon>
        <taxon>Gomontiellales</taxon>
        <taxon>Chamaesiphonaceae</taxon>
        <taxon>Chamaesiphon</taxon>
    </lineage>
</organism>
<accession>A0A2T1FCP8</accession>
<dbReference type="AlphaFoldDB" id="A0A2T1FCP8"/>
<proteinExistence type="predicted"/>
<evidence type="ECO:0000313" key="2">
    <source>
        <dbReference type="Proteomes" id="UP000238937"/>
    </source>
</evidence>
<name>A0A2T1FCP8_9CYAN</name>
<evidence type="ECO:0000313" key="1">
    <source>
        <dbReference type="EMBL" id="PSB42783.1"/>
    </source>
</evidence>
<dbReference type="EMBL" id="PVWO01000572">
    <property type="protein sequence ID" value="PSB42783.1"/>
    <property type="molecule type" value="Genomic_DNA"/>
</dbReference>
<reference evidence="1 2" key="1">
    <citation type="submission" date="2018-03" db="EMBL/GenBank/DDBJ databases">
        <title>The ancient ancestry and fast evolution of plastids.</title>
        <authorList>
            <person name="Moore K.R."/>
            <person name="Magnabosco C."/>
            <person name="Momper L."/>
            <person name="Gold D.A."/>
            <person name="Bosak T."/>
            <person name="Fournier G.P."/>
        </authorList>
    </citation>
    <scope>NUCLEOTIDE SEQUENCE [LARGE SCALE GENOMIC DNA]</scope>
    <source>
        <strain evidence="1 2">CCALA 037</strain>
    </source>
</reference>
<keyword evidence="2" id="KW-1185">Reference proteome</keyword>